<dbReference type="EMBL" id="JANEWF010000024">
    <property type="protein sequence ID" value="MDA8485108.1"/>
    <property type="molecule type" value="Genomic_DNA"/>
</dbReference>
<reference evidence="1 2" key="1">
    <citation type="submission" date="2022-07" db="EMBL/GenBank/DDBJ databases">
        <title>Genome Analysis of Selected Gammaproteobacteria from Nigerian Food snails.</title>
        <authorList>
            <person name="Okafor A.C."/>
        </authorList>
    </citation>
    <scope>NUCLEOTIDE SEQUENCE [LARGE SCALE GENOMIC DNA]</scope>
    <source>
        <strain evidence="1 2">Awg 2</strain>
    </source>
</reference>
<accession>A0ABT4Y8A0</accession>
<keyword evidence="2" id="KW-1185">Reference proteome</keyword>
<proteinExistence type="predicted"/>
<gene>
    <name evidence="1" type="ORF">NNO07_18740</name>
</gene>
<sequence length="76" mass="8573">MRKKATSAYGTINDHIIDISRESEEANWYIVVTAPCGMRDYDGWWADSADKTIEEALAEAVNGSCLFELPDEDEEE</sequence>
<comment type="caution">
    <text evidence="1">The sequence shown here is derived from an EMBL/GenBank/DDBJ whole genome shotgun (WGS) entry which is preliminary data.</text>
</comment>
<evidence type="ECO:0000313" key="2">
    <source>
        <dbReference type="Proteomes" id="UP001211689"/>
    </source>
</evidence>
<evidence type="ECO:0000313" key="1">
    <source>
        <dbReference type="EMBL" id="MDA8485108.1"/>
    </source>
</evidence>
<protein>
    <submittedName>
        <fullName evidence="1">Uncharacterized protein</fullName>
    </submittedName>
</protein>
<organism evidence="1 2">
    <name type="scientific">Metapseudomonas resinovorans</name>
    <name type="common">Pseudomonas resinovorans</name>
    <dbReference type="NCBI Taxonomy" id="53412"/>
    <lineage>
        <taxon>Bacteria</taxon>
        <taxon>Pseudomonadati</taxon>
        <taxon>Pseudomonadota</taxon>
        <taxon>Gammaproteobacteria</taxon>
        <taxon>Pseudomonadales</taxon>
        <taxon>Pseudomonadaceae</taxon>
        <taxon>Metapseudomonas</taxon>
    </lineage>
</organism>
<dbReference type="RefSeq" id="WP_271471563.1">
    <property type="nucleotide sequence ID" value="NZ_JANEWF010000024.1"/>
</dbReference>
<dbReference type="Proteomes" id="UP001211689">
    <property type="component" value="Unassembled WGS sequence"/>
</dbReference>
<name>A0ABT4Y8A0_METRE</name>